<evidence type="ECO:0000256" key="1">
    <source>
        <dbReference type="ARBA" id="ARBA00023015"/>
    </source>
</evidence>
<reference evidence="3 4" key="1">
    <citation type="submission" date="2016-04" db="EMBL/GenBank/DDBJ databases">
        <title>Complete genome sequence of the haloalkaliphilic hydrocarbon-degrading bacterium Dietzia psychralcaliphila ILA-1T, isolated from a drain of a fish product-processing plant.</title>
        <authorList>
            <person name="Zhao J."/>
            <person name="Hu B."/>
            <person name="Geng S."/>
            <person name="Nie Y."/>
            <person name="Tang Y."/>
        </authorList>
    </citation>
    <scope>NUCLEOTIDE SEQUENCE [LARGE SCALE GENOMIC DNA]</scope>
    <source>
        <strain evidence="3 4">ILA-1</strain>
    </source>
</reference>
<evidence type="ECO:0000256" key="2">
    <source>
        <dbReference type="ARBA" id="ARBA00023163"/>
    </source>
</evidence>
<evidence type="ECO:0000313" key="4">
    <source>
        <dbReference type="Proteomes" id="UP000244903"/>
    </source>
</evidence>
<evidence type="ECO:0000313" key="3">
    <source>
        <dbReference type="EMBL" id="AWH94500.1"/>
    </source>
</evidence>
<dbReference type="Gene3D" id="1.10.10.1320">
    <property type="entry name" value="Anti-sigma factor, zinc-finger domain"/>
    <property type="match status" value="1"/>
</dbReference>
<dbReference type="RefSeq" id="WP_107748024.1">
    <property type="nucleotide sequence ID" value="NZ_CP015453.1"/>
</dbReference>
<proteinExistence type="predicted"/>
<keyword evidence="1" id="KW-0805">Transcription regulation</keyword>
<dbReference type="EMBL" id="CP015453">
    <property type="protein sequence ID" value="AWH94500.1"/>
    <property type="molecule type" value="Genomic_DNA"/>
</dbReference>
<keyword evidence="4" id="KW-1185">Reference proteome</keyword>
<keyword evidence="2" id="KW-0804">Transcription</keyword>
<dbReference type="AlphaFoldDB" id="A0AAD0JRC7"/>
<accession>A0AAD0JRC7</accession>
<protein>
    <submittedName>
        <fullName evidence="3">Uncharacterized protein</fullName>
    </submittedName>
</protein>
<organism evidence="3 4">
    <name type="scientific">Dietzia psychralcaliphila</name>
    <dbReference type="NCBI Taxonomy" id="139021"/>
    <lineage>
        <taxon>Bacteria</taxon>
        <taxon>Bacillati</taxon>
        <taxon>Actinomycetota</taxon>
        <taxon>Actinomycetes</taxon>
        <taxon>Mycobacteriales</taxon>
        <taxon>Dietziaceae</taxon>
        <taxon>Dietzia</taxon>
    </lineage>
</organism>
<dbReference type="KEGG" id="dpc:A6048_02110"/>
<dbReference type="Proteomes" id="UP000244903">
    <property type="component" value="Chromosome"/>
</dbReference>
<name>A0AAD0JRC7_9ACTN</name>
<dbReference type="InterPro" id="IPR041916">
    <property type="entry name" value="Anti_sigma_zinc_sf"/>
</dbReference>
<gene>
    <name evidence="3" type="ORF">A6048_02110</name>
</gene>
<sequence>MTTTYRPSPVEPDCVEFVNLAHRLLDADESTWDREIHAHLASCSPCAVYLRQLEDLRTLLRSLGPALPADDPRLLTALKALENRPNPTTAHRSTT</sequence>